<dbReference type="NCBIfam" id="TIGR00702">
    <property type="entry name" value="YcaO-type kinase domain"/>
    <property type="match status" value="1"/>
</dbReference>
<evidence type="ECO:0000313" key="2">
    <source>
        <dbReference type="Proteomes" id="UP000198226"/>
    </source>
</evidence>
<dbReference type="OrthoDB" id="109999at2"/>
<dbReference type="GO" id="GO:0005840">
    <property type="term" value="C:ribosome"/>
    <property type="evidence" value="ECO:0007669"/>
    <property type="project" value="UniProtKB-KW"/>
</dbReference>
<keyword evidence="1" id="KW-0808">Transferase</keyword>
<organism evidence="1 2">
    <name type="scientific">Micromonospora rifamycinica</name>
    <dbReference type="NCBI Taxonomy" id="291594"/>
    <lineage>
        <taxon>Bacteria</taxon>
        <taxon>Bacillati</taxon>
        <taxon>Actinomycetota</taxon>
        <taxon>Actinomycetes</taxon>
        <taxon>Micromonosporales</taxon>
        <taxon>Micromonosporaceae</taxon>
        <taxon>Micromonospora</taxon>
    </lineage>
</organism>
<protein>
    <submittedName>
        <fullName evidence="1">Ribosomal protein S12 methylthiotransferase accessory factor</fullName>
    </submittedName>
</protein>
<reference evidence="2" key="1">
    <citation type="submission" date="2016-06" db="EMBL/GenBank/DDBJ databases">
        <authorList>
            <person name="Varghese N."/>
            <person name="Submissions Spin"/>
        </authorList>
    </citation>
    <scope>NUCLEOTIDE SEQUENCE [LARGE SCALE GENOMIC DNA]</scope>
    <source>
        <strain evidence="2">DSM 44983</strain>
    </source>
</reference>
<dbReference type="RefSeq" id="WP_067306280.1">
    <property type="nucleotide sequence ID" value="NZ_LRMV01000040.1"/>
</dbReference>
<proteinExistence type="predicted"/>
<dbReference type="EMBL" id="LT607752">
    <property type="protein sequence ID" value="SCG41573.1"/>
    <property type="molecule type" value="Genomic_DNA"/>
</dbReference>
<name>A0A109ILJ9_9ACTN</name>
<dbReference type="InterPro" id="IPR003776">
    <property type="entry name" value="YcaO-like_dom"/>
</dbReference>
<sequence length="387" mass="41571">MPTTTETIAFRAGTYRTATVEQTWGRIAPLLDRFRITRVADITRLDEIGLPVHVAYRPVGATMAVSVGTGATPMQSQVSAVMESIESWHAENLRLGTVTRSPAEGLDLPYDVRWLHLAERSPLTSAVVLDWVAGRGLVTGTPCLVPRATIELDFTVRRGWARTLFYPSSNGLATGNTFAEASLHALLEVIERDCIAPYSTSALADRVHTDPGTARNPMTRTVHEALLRAGCWVEVCDITNGIGVPCYAASVWSPDIPVTFGGFGCHVDPEIAVGRAMSEAAQSRLVMVSGARDDIDAAAYHHVAAAPKPPPALDSPAGAVRRDRPPPGDVTDVLRELALRVQRVTGVEPFAVDLTHDDIGIAVSKVFAPGLRMFDERALSTRPGTPA</sequence>
<accession>A0A109ILJ9</accession>
<dbReference type="Gene3D" id="3.30.160.660">
    <property type="match status" value="1"/>
</dbReference>
<dbReference type="Pfam" id="PF02624">
    <property type="entry name" value="YcaO"/>
    <property type="match status" value="1"/>
</dbReference>
<keyword evidence="1" id="KW-0689">Ribosomal protein</keyword>
<evidence type="ECO:0000313" key="1">
    <source>
        <dbReference type="EMBL" id="SCG41573.1"/>
    </source>
</evidence>
<dbReference type="AlphaFoldDB" id="A0A109ILJ9"/>
<dbReference type="GO" id="GO:0016740">
    <property type="term" value="F:transferase activity"/>
    <property type="evidence" value="ECO:0007669"/>
    <property type="project" value="UniProtKB-KW"/>
</dbReference>
<keyword evidence="1" id="KW-0687">Ribonucleoprotein</keyword>
<dbReference type="Proteomes" id="UP000198226">
    <property type="component" value="Chromosome I"/>
</dbReference>
<keyword evidence="2" id="KW-1185">Reference proteome</keyword>
<dbReference type="PANTHER" id="PTHR37809">
    <property type="entry name" value="RIBOSOMAL PROTEIN S12 METHYLTHIOTRANSFERASE ACCESSORY FACTOR YCAO"/>
    <property type="match status" value="1"/>
</dbReference>
<dbReference type="PANTHER" id="PTHR37809:SF1">
    <property type="entry name" value="RIBOSOMAL PROTEIN S12 METHYLTHIOTRANSFERASE ACCESSORY FACTOR YCAO"/>
    <property type="match status" value="1"/>
</dbReference>
<gene>
    <name evidence="1" type="ORF">GA0070623_0800</name>
</gene>
<dbReference type="PROSITE" id="PS51664">
    <property type="entry name" value="YCAO"/>
    <property type="match status" value="1"/>
</dbReference>